<dbReference type="Proteomes" id="UP000197019">
    <property type="component" value="Chromosome"/>
</dbReference>
<proteinExistence type="predicted"/>
<dbReference type="Pfam" id="PF05593">
    <property type="entry name" value="RHS_repeat"/>
    <property type="match status" value="1"/>
</dbReference>
<keyword evidence="2" id="KW-1185">Reference proteome</keyword>
<dbReference type="NCBIfam" id="TIGR01643">
    <property type="entry name" value="YD_repeat_2x"/>
    <property type="match status" value="3"/>
</dbReference>
<dbReference type="KEGG" id="mpsy:CEK71_11460"/>
<protein>
    <recommendedName>
        <fullName evidence="3">RHS repeat protein</fullName>
    </recommendedName>
</protein>
<gene>
    <name evidence="1" type="ORF">CEK71_11460</name>
</gene>
<accession>A0A1Z4BZG3</accession>
<dbReference type="AlphaFoldDB" id="A0A1Z4BZG3"/>
<name>A0A1Z4BZG3_9GAMM</name>
<dbReference type="EMBL" id="CP022129">
    <property type="protein sequence ID" value="ASF46639.1"/>
    <property type="molecule type" value="Genomic_DNA"/>
</dbReference>
<evidence type="ECO:0000313" key="1">
    <source>
        <dbReference type="EMBL" id="ASF46639.1"/>
    </source>
</evidence>
<dbReference type="Gene3D" id="2.180.10.10">
    <property type="entry name" value="RHS repeat-associated core"/>
    <property type="match status" value="1"/>
</dbReference>
<organism evidence="1 2">
    <name type="scientific">Methylovulum psychrotolerans</name>
    <dbReference type="NCBI Taxonomy" id="1704499"/>
    <lineage>
        <taxon>Bacteria</taxon>
        <taxon>Pseudomonadati</taxon>
        <taxon>Pseudomonadota</taxon>
        <taxon>Gammaproteobacteria</taxon>
        <taxon>Methylococcales</taxon>
        <taxon>Methylococcaceae</taxon>
        <taxon>Methylovulum</taxon>
    </lineage>
</organism>
<reference evidence="1 2" key="1">
    <citation type="submission" date="2017-06" db="EMBL/GenBank/DDBJ databases">
        <title>Genome Sequencing of the methanotroph Methylovulum psychrotolerants str. HV10-M2 isolated from a high-altitude environment.</title>
        <authorList>
            <person name="Mateos-Rivera A."/>
        </authorList>
    </citation>
    <scope>NUCLEOTIDE SEQUENCE [LARGE SCALE GENOMIC DNA]</scope>
    <source>
        <strain evidence="1 2">HV10_M2</strain>
    </source>
</reference>
<dbReference type="InterPro" id="IPR031325">
    <property type="entry name" value="RHS_repeat"/>
</dbReference>
<evidence type="ECO:0008006" key="3">
    <source>
        <dbReference type="Google" id="ProtNLM"/>
    </source>
</evidence>
<evidence type="ECO:0000313" key="2">
    <source>
        <dbReference type="Proteomes" id="UP000197019"/>
    </source>
</evidence>
<sequence>MTTEDGTVYFLTEGVGLEKVQDPFGNTLTYSKNGIVHSAGLSVAFQRDGQGRITRITDPQGQSLQYSYTPQGGLAAYTDPRGVTTASQDYDGQGRLTAVWHGSPMCVGKQTVLSGTKIIATQMRNNLVISIGSPSVESF</sequence>
<dbReference type="InterPro" id="IPR006530">
    <property type="entry name" value="YD"/>
</dbReference>